<evidence type="ECO:0000313" key="4">
    <source>
        <dbReference type="Proteomes" id="UP000233256"/>
    </source>
</evidence>
<protein>
    <submittedName>
        <fullName evidence="3">Integrase</fullName>
    </submittedName>
</protein>
<dbReference type="GO" id="GO:0015074">
    <property type="term" value="P:DNA integration"/>
    <property type="evidence" value="ECO:0007669"/>
    <property type="project" value="InterPro"/>
</dbReference>
<dbReference type="Pfam" id="PF00589">
    <property type="entry name" value="Phage_integrase"/>
    <property type="match status" value="1"/>
</dbReference>
<evidence type="ECO:0000259" key="2">
    <source>
        <dbReference type="PROSITE" id="PS51898"/>
    </source>
</evidence>
<proteinExistence type="predicted"/>
<dbReference type="PANTHER" id="PTHR30349:SF64">
    <property type="entry name" value="PROPHAGE INTEGRASE INTD-RELATED"/>
    <property type="match status" value="1"/>
</dbReference>
<evidence type="ECO:0000256" key="1">
    <source>
        <dbReference type="ARBA" id="ARBA00023172"/>
    </source>
</evidence>
<reference evidence="3 4" key="1">
    <citation type="journal article" date="2017" name="ISME J.">
        <title>Potential for microbial H2 and metal transformations associated with novel bacteria and archaea in deep terrestrial subsurface sediments.</title>
        <authorList>
            <person name="Hernsdorf A.W."/>
            <person name="Amano Y."/>
            <person name="Miyakawa K."/>
            <person name="Ise K."/>
            <person name="Suzuki Y."/>
            <person name="Anantharaman K."/>
            <person name="Probst A."/>
            <person name="Burstein D."/>
            <person name="Thomas B.C."/>
            <person name="Banfield J.F."/>
        </authorList>
    </citation>
    <scope>NUCLEOTIDE SEQUENCE [LARGE SCALE GENOMIC DNA]</scope>
    <source>
        <strain evidence="3">HGW-Wallbacteria-1</strain>
    </source>
</reference>
<dbReference type="InterPro" id="IPR050090">
    <property type="entry name" value="Tyrosine_recombinase_XerCD"/>
</dbReference>
<gene>
    <name evidence="3" type="ORF">CVV64_19645</name>
</gene>
<dbReference type="PROSITE" id="PS51898">
    <property type="entry name" value="TYR_RECOMBINASE"/>
    <property type="match status" value="1"/>
</dbReference>
<dbReference type="GO" id="GO:0003677">
    <property type="term" value="F:DNA binding"/>
    <property type="evidence" value="ECO:0007669"/>
    <property type="project" value="InterPro"/>
</dbReference>
<organism evidence="3 4">
    <name type="scientific">Candidatus Wallbacteria bacterium HGW-Wallbacteria-1</name>
    <dbReference type="NCBI Taxonomy" id="2013854"/>
    <lineage>
        <taxon>Bacteria</taxon>
        <taxon>Candidatus Walliibacteriota</taxon>
    </lineage>
</organism>
<evidence type="ECO:0000313" key="3">
    <source>
        <dbReference type="EMBL" id="PKK88255.1"/>
    </source>
</evidence>
<dbReference type="Proteomes" id="UP000233256">
    <property type="component" value="Unassembled WGS sequence"/>
</dbReference>
<dbReference type="InterPro" id="IPR013762">
    <property type="entry name" value="Integrase-like_cat_sf"/>
</dbReference>
<dbReference type="InterPro" id="IPR002104">
    <property type="entry name" value="Integrase_catalytic"/>
</dbReference>
<feature type="domain" description="Tyr recombinase" evidence="2">
    <location>
        <begin position="83"/>
        <end position="256"/>
    </location>
</feature>
<dbReference type="SUPFAM" id="SSF56349">
    <property type="entry name" value="DNA breaking-rejoining enzymes"/>
    <property type="match status" value="1"/>
</dbReference>
<dbReference type="PANTHER" id="PTHR30349">
    <property type="entry name" value="PHAGE INTEGRASE-RELATED"/>
    <property type="match status" value="1"/>
</dbReference>
<accession>A0A2N1PIT5</accession>
<comment type="caution">
    <text evidence="3">The sequence shown here is derived from an EMBL/GenBank/DDBJ whole genome shotgun (WGS) entry which is preliminary data.</text>
</comment>
<dbReference type="AlphaFoldDB" id="A0A2N1PIT5"/>
<sequence length="261" mass="29870">MAMIRPKQPHITVKQTSTDYVLSFPYNQDILSIVRNLPERRYDSKQVSDSYQNMAINAIKFYVKTVQGKHMPDLSLRPRKTKRLPVVLAKQEVSDIIEKISNKKHKLIISLIYSAGLRISEAVNLQITNIDPIRGIILIAQSKGKKDRQVPLSEKLYSMIEMYLNEFQPKRYLFESTRPGIKYSVKSIQNIFSTACQKAGIEKHATVHTLRHSFATHLLESGTDLRIIQEILGHSSSKTTEIYTHVSTSTISKIRSPFDEL</sequence>
<name>A0A2N1PIT5_9BACT</name>
<keyword evidence="1" id="KW-0233">DNA recombination</keyword>
<dbReference type="EMBL" id="PGXC01000056">
    <property type="protein sequence ID" value="PKK88255.1"/>
    <property type="molecule type" value="Genomic_DNA"/>
</dbReference>
<dbReference type="InterPro" id="IPR011010">
    <property type="entry name" value="DNA_brk_join_enz"/>
</dbReference>
<dbReference type="Gene3D" id="1.10.443.10">
    <property type="entry name" value="Intergrase catalytic core"/>
    <property type="match status" value="1"/>
</dbReference>
<dbReference type="GO" id="GO:0006310">
    <property type="term" value="P:DNA recombination"/>
    <property type="evidence" value="ECO:0007669"/>
    <property type="project" value="UniProtKB-KW"/>
</dbReference>